<evidence type="ECO:0000313" key="3">
    <source>
        <dbReference type="Proteomes" id="UP001266305"/>
    </source>
</evidence>
<reference evidence="2 3" key="1">
    <citation type="submission" date="2023-05" db="EMBL/GenBank/DDBJ databases">
        <title>B98-5 Cell Line De Novo Hybrid Assembly: An Optical Mapping Approach.</title>
        <authorList>
            <person name="Kananen K."/>
            <person name="Auerbach J.A."/>
            <person name="Kautto E."/>
            <person name="Blachly J.S."/>
        </authorList>
    </citation>
    <scope>NUCLEOTIDE SEQUENCE [LARGE SCALE GENOMIC DNA]</scope>
    <source>
        <strain evidence="2">B95-8</strain>
        <tissue evidence="2">Cell line</tissue>
    </source>
</reference>
<feature type="region of interest" description="Disordered" evidence="1">
    <location>
        <begin position="80"/>
        <end position="116"/>
    </location>
</feature>
<name>A0ABQ9WJW7_SAGOE</name>
<comment type="caution">
    <text evidence="2">The sequence shown here is derived from an EMBL/GenBank/DDBJ whole genome shotgun (WGS) entry which is preliminary data.</text>
</comment>
<evidence type="ECO:0000313" key="2">
    <source>
        <dbReference type="EMBL" id="KAK2121947.1"/>
    </source>
</evidence>
<dbReference type="Proteomes" id="UP001266305">
    <property type="component" value="Unassembled WGS sequence"/>
</dbReference>
<evidence type="ECO:0000256" key="1">
    <source>
        <dbReference type="SAM" id="MobiDB-lite"/>
    </source>
</evidence>
<gene>
    <name evidence="2" type="ORF">P7K49_003333</name>
</gene>
<keyword evidence="3" id="KW-1185">Reference proteome</keyword>
<protein>
    <submittedName>
        <fullName evidence="2">Uncharacterized protein</fullName>
    </submittedName>
</protein>
<organism evidence="2 3">
    <name type="scientific">Saguinus oedipus</name>
    <name type="common">Cotton-top tamarin</name>
    <name type="synonym">Oedipomidas oedipus</name>
    <dbReference type="NCBI Taxonomy" id="9490"/>
    <lineage>
        <taxon>Eukaryota</taxon>
        <taxon>Metazoa</taxon>
        <taxon>Chordata</taxon>
        <taxon>Craniata</taxon>
        <taxon>Vertebrata</taxon>
        <taxon>Euteleostomi</taxon>
        <taxon>Mammalia</taxon>
        <taxon>Eutheria</taxon>
        <taxon>Euarchontoglires</taxon>
        <taxon>Primates</taxon>
        <taxon>Haplorrhini</taxon>
        <taxon>Platyrrhini</taxon>
        <taxon>Cebidae</taxon>
        <taxon>Callitrichinae</taxon>
        <taxon>Saguinus</taxon>
    </lineage>
</organism>
<dbReference type="EMBL" id="JASSZA010000001">
    <property type="protein sequence ID" value="KAK2121947.1"/>
    <property type="molecule type" value="Genomic_DNA"/>
</dbReference>
<proteinExistence type="predicted"/>
<sequence length="406" mass="43238">MWALATCSHCPQGVGPAASGLELGKARRLQEPGYSLHCSYSQAFSGPWLRLPSAWLHSVSTGELHLGPDSELQTRMRTESVLGQAPPDPDRHLLAQPPPASASVTSRKAGNRGSAQDRLRLTQHQCPSGLQDGAPSSYSGRFCLPTVSPLPSAKSRHLLIEIPAPPRSPESLRAGVSATRVGVRPAPRLRGVEWMMETRRKLSTGLGTWLRVTTTERAGAGGHLSLAAQHRPLLRTARKQLGTRALGYIEFQTPRLQMKPTTPRPGYHVLSPTPTSLARGPQCHLLSRPPQGGLRSSQGLGGHVPQARLRLLSSPSCPGFCTPGRSLSSSLKHGGLQTWGRCRVRSLVAQDGHLSDYSRLGAEGNTEHLEWGARVAPISALGSLGSHGLSAPGVPGPELAGEVCLL</sequence>
<accession>A0ABQ9WJW7</accession>